<dbReference type="GO" id="GO:0052837">
    <property type="term" value="P:thiazole biosynthetic process"/>
    <property type="evidence" value="ECO:0007669"/>
    <property type="project" value="UniProtKB-UniRule"/>
</dbReference>
<keyword evidence="1 6" id="KW-0808">Transferase</keyword>
<dbReference type="UniPathway" id="UPA00060"/>
<dbReference type="PANTHER" id="PTHR43422:SF3">
    <property type="entry name" value="THIAMINE THIAZOLE SYNTHASE"/>
    <property type="match status" value="1"/>
</dbReference>
<comment type="subunit">
    <text evidence="6">Homooctamer; tetramer of dimers.</text>
</comment>
<dbReference type="GO" id="GO:0005506">
    <property type="term" value="F:iron ion binding"/>
    <property type="evidence" value="ECO:0007669"/>
    <property type="project" value="UniProtKB-UniRule"/>
</dbReference>
<keyword evidence="2 6" id="KW-0479">Metal-binding</keyword>
<dbReference type="HAMAP" id="MF_00304">
    <property type="entry name" value="Thi4"/>
    <property type="match status" value="1"/>
</dbReference>
<feature type="binding site" evidence="6">
    <location>
        <position position="234"/>
    </location>
    <ligand>
        <name>glycine</name>
        <dbReference type="ChEBI" id="CHEBI:57305"/>
    </ligand>
</feature>
<feature type="binding site" description="in other chain" evidence="6">
    <location>
        <position position="36"/>
    </location>
    <ligand>
        <name>NAD(+)</name>
        <dbReference type="ChEBI" id="CHEBI:57540"/>
        <note>ligand shared between two adjacent protomers</note>
    </ligand>
</feature>
<feature type="binding site" evidence="6">
    <location>
        <begin position="153"/>
        <end position="155"/>
    </location>
    <ligand>
        <name>NAD(+)</name>
        <dbReference type="ChEBI" id="CHEBI:57540"/>
        <note>ligand shared between two adjacent protomers</note>
    </ligand>
</feature>
<keyword evidence="5 6" id="KW-0520">NAD</keyword>
<dbReference type="GO" id="GO:0009229">
    <property type="term" value="P:thiamine diphosphate biosynthetic process"/>
    <property type="evidence" value="ECO:0007669"/>
    <property type="project" value="UniProtKB-UniRule"/>
</dbReference>
<dbReference type="Pfam" id="PF01946">
    <property type="entry name" value="Thi4"/>
    <property type="match status" value="1"/>
</dbReference>
<dbReference type="EMBL" id="FQWY01000002">
    <property type="protein sequence ID" value="SHG37808.1"/>
    <property type="molecule type" value="Genomic_DNA"/>
</dbReference>
<dbReference type="OrthoDB" id="9806565at2"/>
<dbReference type="InterPro" id="IPR022828">
    <property type="entry name" value="Thi4_prok"/>
</dbReference>
<dbReference type="NCBIfam" id="TIGR00292">
    <property type="entry name" value="sulfide-dependent adenosine diphosphate thiazole synthase"/>
    <property type="match status" value="1"/>
</dbReference>
<dbReference type="SUPFAM" id="SSF51905">
    <property type="entry name" value="FAD/NAD(P)-binding domain"/>
    <property type="match status" value="1"/>
</dbReference>
<dbReference type="Gene3D" id="3.50.50.60">
    <property type="entry name" value="FAD/NAD(P)-binding domain"/>
    <property type="match status" value="1"/>
</dbReference>
<evidence type="ECO:0000256" key="4">
    <source>
        <dbReference type="ARBA" id="ARBA00023004"/>
    </source>
</evidence>
<name>A0A1M5JB67_9FIRM</name>
<keyword evidence="3 6" id="KW-0784">Thiamine biosynthesis</keyword>
<protein>
    <recommendedName>
        <fullName evidence="6">Thiamine thiazole synthase</fullName>
        <ecNumber evidence="6">2.4.2.59</ecNumber>
    </recommendedName>
</protein>
<evidence type="ECO:0000313" key="7">
    <source>
        <dbReference type="EMBL" id="SHG37808.1"/>
    </source>
</evidence>
<evidence type="ECO:0000256" key="1">
    <source>
        <dbReference type="ARBA" id="ARBA00022679"/>
    </source>
</evidence>
<dbReference type="STRING" id="1123382.SAMN02745221_00046"/>
<comment type="function">
    <text evidence="6">Involved in the biosynthesis of the thiazole moiety of thiamine. Catalyzes the conversion of NAD and glycine to adenosine diphosphate 5-(2-hydroxyethyl)-4-methylthiazole-2-carboxylate (ADT), an adenylated thiazole intermediate, using free sulfide as a source of sulfur.</text>
</comment>
<evidence type="ECO:0000256" key="6">
    <source>
        <dbReference type="HAMAP-Rule" id="MF_00304"/>
    </source>
</evidence>
<accession>A0A1M5JB67</accession>
<dbReference type="InterPro" id="IPR002922">
    <property type="entry name" value="Thi4_fam"/>
</dbReference>
<evidence type="ECO:0000256" key="2">
    <source>
        <dbReference type="ARBA" id="ARBA00022723"/>
    </source>
</evidence>
<dbReference type="InterPro" id="IPR036188">
    <property type="entry name" value="FAD/NAD-bd_sf"/>
</dbReference>
<dbReference type="GO" id="GO:0016763">
    <property type="term" value="F:pentosyltransferase activity"/>
    <property type="evidence" value="ECO:0007669"/>
    <property type="project" value="UniProtKB-UniRule"/>
</dbReference>
<dbReference type="Proteomes" id="UP000242329">
    <property type="component" value="Unassembled WGS sequence"/>
</dbReference>
<dbReference type="AlphaFoldDB" id="A0A1M5JB67"/>
<keyword evidence="8" id="KW-1185">Reference proteome</keyword>
<dbReference type="PANTHER" id="PTHR43422">
    <property type="entry name" value="THIAMINE THIAZOLE SYNTHASE"/>
    <property type="match status" value="1"/>
</dbReference>
<feature type="binding site" description="in other chain" evidence="6">
    <location>
        <position position="170"/>
    </location>
    <ligand>
        <name>Fe cation</name>
        <dbReference type="ChEBI" id="CHEBI:24875"/>
        <note>ligand shared between two adjacent protomers</note>
    </ligand>
</feature>
<comment type="cofactor">
    <cofactor evidence="6">
        <name>Fe(2+)</name>
        <dbReference type="ChEBI" id="CHEBI:29033"/>
    </cofactor>
</comment>
<proteinExistence type="inferred from homology"/>
<keyword evidence="4 6" id="KW-0408">Iron</keyword>
<feature type="binding site" evidence="6">
    <location>
        <position position="155"/>
    </location>
    <ligand>
        <name>Fe cation</name>
        <dbReference type="ChEBI" id="CHEBI:24875"/>
        <note>ligand shared between two adjacent protomers</note>
    </ligand>
</feature>
<reference evidence="8" key="1">
    <citation type="submission" date="2016-11" db="EMBL/GenBank/DDBJ databases">
        <authorList>
            <person name="Varghese N."/>
            <person name="Submissions S."/>
        </authorList>
    </citation>
    <scope>NUCLEOTIDE SEQUENCE [LARGE SCALE GENOMIC DNA]</scope>
    <source>
        <strain evidence="8">DSM 11003</strain>
    </source>
</reference>
<comment type="caution">
    <text evidence="6">Lacks conserved residue(s) required for the propagation of feature annotation.</text>
</comment>
<feature type="binding site" description="in other chain" evidence="6">
    <location>
        <position position="63"/>
    </location>
    <ligand>
        <name>NAD(+)</name>
        <dbReference type="ChEBI" id="CHEBI:57540"/>
        <note>ligand shared between two adjacent protomers</note>
    </ligand>
</feature>
<evidence type="ECO:0000256" key="5">
    <source>
        <dbReference type="ARBA" id="ARBA00023027"/>
    </source>
</evidence>
<sequence length="262" mass="28365">MVINDIKITRSIIEEYYAFTRDFLDCDVVIVGGGPAGMTAAYYTAQQGLRTVVLESRLSPGGGMWGGGMFFNQIVFQPEAGEILQELGISYTANREGYLVVPSYRAVASLILAADRAGARILNGITAEDIMVRENRVCGVVINWTAAVKLGMHVDPLCIGGKVVIDATGHDAGIVRTYLDKSGGSLPEDEEERIRTSSMWAAKGEEMVVEYTRFITEGLIACGMSVSSLFNTPRMGPIFGGMLFSGRKAAELALDYIRKVKA</sequence>
<evidence type="ECO:0000313" key="8">
    <source>
        <dbReference type="Proteomes" id="UP000242329"/>
    </source>
</evidence>
<dbReference type="EC" id="2.4.2.59" evidence="6"/>
<dbReference type="GO" id="GO:0009228">
    <property type="term" value="P:thiamine biosynthetic process"/>
    <property type="evidence" value="ECO:0007669"/>
    <property type="project" value="UniProtKB-KW"/>
</dbReference>
<gene>
    <name evidence="6" type="primary">thi4</name>
    <name evidence="7" type="ORF">SAMN02745221_00046</name>
</gene>
<evidence type="ECO:0000256" key="3">
    <source>
        <dbReference type="ARBA" id="ARBA00022977"/>
    </source>
</evidence>
<comment type="pathway">
    <text evidence="6">Cofactor biosynthesis; thiamine diphosphate biosynthesis.</text>
</comment>
<comment type="catalytic activity">
    <reaction evidence="6">
        <text>hydrogen sulfide + glycine + NAD(+) = ADP-5-ethyl-4-methylthiazole-2-carboxylate + nicotinamide + 3 H2O + H(+)</text>
        <dbReference type="Rhea" id="RHEA:55704"/>
        <dbReference type="ChEBI" id="CHEBI:15377"/>
        <dbReference type="ChEBI" id="CHEBI:15378"/>
        <dbReference type="ChEBI" id="CHEBI:17154"/>
        <dbReference type="ChEBI" id="CHEBI:29919"/>
        <dbReference type="ChEBI" id="CHEBI:57305"/>
        <dbReference type="ChEBI" id="CHEBI:57540"/>
        <dbReference type="ChEBI" id="CHEBI:139151"/>
        <dbReference type="EC" id="2.4.2.59"/>
    </reaction>
</comment>
<feature type="binding site" description="in other chain" evidence="6">
    <location>
        <position position="224"/>
    </location>
    <ligand>
        <name>NAD(+)</name>
        <dbReference type="ChEBI" id="CHEBI:57540"/>
        <note>ligand shared between two adjacent protomers</note>
    </ligand>
</feature>
<dbReference type="PRINTS" id="PR00411">
    <property type="entry name" value="PNDRDTASEI"/>
</dbReference>
<dbReference type="RefSeq" id="WP_073088780.1">
    <property type="nucleotide sequence ID" value="NZ_FQWY01000002.1"/>
</dbReference>
<comment type="similarity">
    <text evidence="6">Belongs to the THI4 family.</text>
</comment>
<organism evidence="7 8">
    <name type="scientific">Thermosyntropha lipolytica DSM 11003</name>
    <dbReference type="NCBI Taxonomy" id="1123382"/>
    <lineage>
        <taxon>Bacteria</taxon>
        <taxon>Bacillati</taxon>
        <taxon>Bacillota</taxon>
        <taxon>Clostridia</taxon>
        <taxon>Eubacteriales</taxon>
        <taxon>Syntrophomonadaceae</taxon>
        <taxon>Thermosyntropha</taxon>
    </lineage>
</organism>